<reference evidence="17" key="1">
    <citation type="journal article" date="2019" name="Int. J. Syst. Evol. Microbiol.">
        <title>The Global Catalogue of Microorganisms (GCM) 10K type strain sequencing project: providing services to taxonomists for standard genome sequencing and annotation.</title>
        <authorList>
            <consortium name="The Broad Institute Genomics Platform"/>
            <consortium name="The Broad Institute Genome Sequencing Center for Infectious Disease"/>
            <person name="Wu L."/>
            <person name="Ma J."/>
        </authorList>
    </citation>
    <scope>NUCLEOTIDE SEQUENCE [LARGE SCALE GENOMIC DNA]</scope>
    <source>
        <strain evidence="17">JCM 17810</strain>
    </source>
</reference>
<comment type="pathway">
    <text evidence="3 14">Cofactor biosynthesis; riboflavin biosynthesis; 5-amino-6-(D-ribitylamino)uracil from GTP: step 3/4.</text>
</comment>
<comment type="function">
    <text evidence="1 14">Converts 2,5-diamino-6-(ribosylamino)-4(3h)-pyrimidinone 5'-phosphate into 5-amino-6-(ribosylamino)-2,4(1h,3h)-pyrimidinedione 5'-phosphate.</text>
</comment>
<dbReference type="PANTHER" id="PTHR38011">
    <property type="entry name" value="DIHYDROFOLATE REDUCTASE FAMILY PROTEIN (AFU_ORTHOLOGUE AFUA_8G06820)"/>
    <property type="match status" value="1"/>
</dbReference>
<keyword evidence="9 14" id="KW-0521">NADP</keyword>
<dbReference type="NCBIfam" id="TIGR00326">
    <property type="entry name" value="eubact_ribD"/>
    <property type="match status" value="1"/>
</dbReference>
<proteinExistence type="inferred from homology"/>
<evidence type="ECO:0000313" key="16">
    <source>
        <dbReference type="EMBL" id="GAA4425260.1"/>
    </source>
</evidence>
<keyword evidence="17" id="KW-1185">Reference proteome</keyword>
<evidence type="ECO:0000256" key="3">
    <source>
        <dbReference type="ARBA" id="ARBA00004910"/>
    </source>
</evidence>
<feature type="domain" description="CMP/dCMP-type deaminase" evidence="15">
    <location>
        <begin position="16"/>
        <end position="133"/>
    </location>
</feature>
<evidence type="ECO:0000256" key="10">
    <source>
        <dbReference type="ARBA" id="ARBA00023002"/>
    </source>
</evidence>
<dbReference type="EC" id="1.1.1.193" evidence="14"/>
<comment type="caution">
    <text evidence="16">The sequence shown here is derived from an EMBL/GenBank/DDBJ whole genome shotgun (WGS) entry which is preliminary data.</text>
</comment>
<dbReference type="PIRSF" id="PIRSF006769">
    <property type="entry name" value="RibD"/>
    <property type="match status" value="1"/>
</dbReference>
<dbReference type="SUPFAM" id="SSF53927">
    <property type="entry name" value="Cytidine deaminase-like"/>
    <property type="match status" value="1"/>
</dbReference>
<keyword evidence="6 14" id="KW-0686">Riboflavin biosynthesis</keyword>
<comment type="similarity">
    <text evidence="4 14">In the N-terminal section; belongs to the cytidine and deoxycytidylate deaminase family.</text>
</comment>
<evidence type="ECO:0000256" key="11">
    <source>
        <dbReference type="ARBA" id="ARBA00023268"/>
    </source>
</evidence>
<comment type="catalytic activity">
    <reaction evidence="13 14">
        <text>2,5-diamino-6-hydroxy-4-(5-phosphoribosylamino)-pyrimidine + H2O + H(+) = 5-amino-6-(5-phospho-D-ribosylamino)uracil + NH4(+)</text>
        <dbReference type="Rhea" id="RHEA:21868"/>
        <dbReference type="ChEBI" id="CHEBI:15377"/>
        <dbReference type="ChEBI" id="CHEBI:15378"/>
        <dbReference type="ChEBI" id="CHEBI:28938"/>
        <dbReference type="ChEBI" id="CHEBI:58453"/>
        <dbReference type="ChEBI" id="CHEBI:58614"/>
        <dbReference type="EC" id="3.5.4.26"/>
    </reaction>
</comment>
<name>A0ABP8LAH8_9MICO</name>
<evidence type="ECO:0000256" key="12">
    <source>
        <dbReference type="ARBA" id="ARBA00049861"/>
    </source>
</evidence>
<gene>
    <name evidence="16" type="primary">ribD</name>
    <name evidence="16" type="ORF">GCM10023169_22750</name>
</gene>
<dbReference type="InterPro" id="IPR016193">
    <property type="entry name" value="Cytidine_deaminase-like"/>
</dbReference>
<keyword evidence="14" id="KW-0378">Hydrolase</keyword>
<dbReference type="PANTHER" id="PTHR38011:SF7">
    <property type="entry name" value="2,5-DIAMINO-6-RIBOSYLAMINO-4(3H)-PYRIMIDINONE 5'-PHOSPHATE REDUCTASE"/>
    <property type="match status" value="1"/>
</dbReference>
<dbReference type="InterPro" id="IPR002734">
    <property type="entry name" value="RibDG_C"/>
</dbReference>
<comment type="cofactor">
    <cofactor evidence="14">
        <name>Zn(2+)</name>
        <dbReference type="ChEBI" id="CHEBI:29105"/>
    </cofactor>
    <text evidence="14">Binds 1 zinc ion.</text>
</comment>
<evidence type="ECO:0000256" key="7">
    <source>
        <dbReference type="ARBA" id="ARBA00022723"/>
    </source>
</evidence>
<keyword evidence="7 14" id="KW-0479">Metal-binding</keyword>
<dbReference type="Pfam" id="PF01872">
    <property type="entry name" value="RibD_C"/>
    <property type="match status" value="1"/>
</dbReference>
<evidence type="ECO:0000256" key="5">
    <source>
        <dbReference type="ARBA" id="ARBA00007417"/>
    </source>
</evidence>
<evidence type="ECO:0000256" key="9">
    <source>
        <dbReference type="ARBA" id="ARBA00022857"/>
    </source>
</evidence>
<dbReference type="InterPro" id="IPR004794">
    <property type="entry name" value="Eubact_RibD"/>
</dbReference>
<evidence type="ECO:0000256" key="14">
    <source>
        <dbReference type="PIRNR" id="PIRNR006769"/>
    </source>
</evidence>
<dbReference type="Gene3D" id="3.40.140.10">
    <property type="entry name" value="Cytidine Deaminase, domain 2"/>
    <property type="match status" value="1"/>
</dbReference>
<dbReference type="SUPFAM" id="SSF53597">
    <property type="entry name" value="Dihydrofolate reductase-like"/>
    <property type="match status" value="1"/>
</dbReference>
<evidence type="ECO:0000256" key="6">
    <source>
        <dbReference type="ARBA" id="ARBA00022619"/>
    </source>
</evidence>
<accession>A0ABP8LAH8</accession>
<dbReference type="EC" id="3.5.4.26" evidence="14"/>
<dbReference type="Pfam" id="PF00383">
    <property type="entry name" value="dCMP_cyt_deam_1"/>
    <property type="match status" value="1"/>
</dbReference>
<keyword evidence="11" id="KW-0511">Multifunctional enzyme</keyword>
<sequence>MVTSTVTTTTSTVRARAEGHALDRAVELAERGPIAGGNPRVGCVLLDPTGAVLGEGLHLGAGSPHAEAVALSAVPASRRAELSGATAVLTLEPCHHHGRTPPCSQALHDAGVTRVVHAVADPDETAAGGAAWLRSVGVEALTSADAGIAPAATARAEELTRSWAAAVRRRRPWLVAKTATSLDGRVAAADGTSRWITGPASRAHAHSVRADTDAVVVGTGTVAADDPALTARDADGPLAEQPLRVVVGERDVPPAARLRRGPGQWHHVRTHDLTAVLEELYGFGARHVLLEGGPTLLGAALRAGLVDELHAYVAPVLVGGGTAAVRDLGVTTITDALRWRTVSTQRLGDDLFLIARPEGAQ</sequence>
<dbReference type="PROSITE" id="PS00903">
    <property type="entry name" value="CYT_DCMP_DEAMINASES_1"/>
    <property type="match status" value="1"/>
</dbReference>
<comment type="catalytic activity">
    <reaction evidence="12 14">
        <text>5-amino-6-(5-phospho-D-ribitylamino)uracil + NADP(+) = 5-amino-6-(5-phospho-D-ribosylamino)uracil + NADPH + H(+)</text>
        <dbReference type="Rhea" id="RHEA:17845"/>
        <dbReference type="ChEBI" id="CHEBI:15378"/>
        <dbReference type="ChEBI" id="CHEBI:57783"/>
        <dbReference type="ChEBI" id="CHEBI:58349"/>
        <dbReference type="ChEBI" id="CHEBI:58421"/>
        <dbReference type="ChEBI" id="CHEBI:58453"/>
        <dbReference type="EC" id="1.1.1.193"/>
    </reaction>
</comment>
<evidence type="ECO:0000256" key="13">
    <source>
        <dbReference type="ARBA" id="ARBA00049886"/>
    </source>
</evidence>
<evidence type="ECO:0000259" key="15">
    <source>
        <dbReference type="PROSITE" id="PS51747"/>
    </source>
</evidence>
<evidence type="ECO:0000313" key="17">
    <source>
        <dbReference type="Proteomes" id="UP001500622"/>
    </source>
</evidence>
<comment type="pathway">
    <text evidence="2 14">Cofactor biosynthesis; riboflavin biosynthesis; 5-amino-6-(D-ribitylamino)uracil from GTP: step 2/4.</text>
</comment>
<dbReference type="InterPro" id="IPR002125">
    <property type="entry name" value="CMP_dCMP_dom"/>
</dbReference>
<dbReference type="InterPro" id="IPR024072">
    <property type="entry name" value="DHFR-like_dom_sf"/>
</dbReference>
<keyword evidence="10 14" id="KW-0560">Oxidoreductase</keyword>
<dbReference type="Gene3D" id="3.40.430.10">
    <property type="entry name" value="Dihydrofolate Reductase, subunit A"/>
    <property type="match status" value="1"/>
</dbReference>
<evidence type="ECO:0000256" key="2">
    <source>
        <dbReference type="ARBA" id="ARBA00004882"/>
    </source>
</evidence>
<organism evidence="16 17">
    <name type="scientific">Georgenia halophila</name>
    <dbReference type="NCBI Taxonomy" id="620889"/>
    <lineage>
        <taxon>Bacteria</taxon>
        <taxon>Bacillati</taxon>
        <taxon>Actinomycetota</taxon>
        <taxon>Actinomycetes</taxon>
        <taxon>Micrococcales</taxon>
        <taxon>Bogoriellaceae</taxon>
        <taxon>Georgenia</taxon>
    </lineage>
</organism>
<dbReference type="EMBL" id="BAABGN010000009">
    <property type="protein sequence ID" value="GAA4425260.1"/>
    <property type="molecule type" value="Genomic_DNA"/>
</dbReference>
<dbReference type="InterPro" id="IPR050765">
    <property type="entry name" value="Riboflavin_Biosynth_HTPR"/>
</dbReference>
<dbReference type="PROSITE" id="PS51747">
    <property type="entry name" value="CYT_DCMP_DEAMINASES_2"/>
    <property type="match status" value="1"/>
</dbReference>
<evidence type="ECO:0000256" key="8">
    <source>
        <dbReference type="ARBA" id="ARBA00022833"/>
    </source>
</evidence>
<keyword evidence="8 14" id="KW-0862">Zinc</keyword>
<dbReference type="RefSeq" id="WP_345216376.1">
    <property type="nucleotide sequence ID" value="NZ_BAABGN010000009.1"/>
</dbReference>
<evidence type="ECO:0000256" key="1">
    <source>
        <dbReference type="ARBA" id="ARBA00002151"/>
    </source>
</evidence>
<protein>
    <recommendedName>
        <fullName evidence="14">Riboflavin biosynthesis protein RibD</fullName>
    </recommendedName>
    <domain>
        <recommendedName>
            <fullName evidence="14">Diaminohydroxyphosphoribosylaminopyrimidine deaminase</fullName>
            <shortName evidence="14">DRAP deaminase</shortName>
            <ecNumber evidence="14">3.5.4.26</ecNumber>
        </recommendedName>
        <alternativeName>
            <fullName evidence="14">Riboflavin-specific deaminase</fullName>
        </alternativeName>
    </domain>
    <domain>
        <recommendedName>
            <fullName evidence="14">5-amino-6-(5-phosphoribosylamino)uracil reductase</fullName>
            <ecNumber evidence="14">1.1.1.193</ecNumber>
        </recommendedName>
        <alternativeName>
            <fullName evidence="14">HTP reductase</fullName>
        </alternativeName>
    </domain>
</protein>
<evidence type="ECO:0000256" key="4">
    <source>
        <dbReference type="ARBA" id="ARBA00005259"/>
    </source>
</evidence>
<comment type="similarity">
    <text evidence="5 14">In the C-terminal section; belongs to the HTP reductase family.</text>
</comment>
<dbReference type="InterPro" id="IPR016192">
    <property type="entry name" value="APOBEC/CMP_deaminase_Zn-bd"/>
</dbReference>
<dbReference type="Proteomes" id="UP001500622">
    <property type="component" value="Unassembled WGS sequence"/>
</dbReference>